<dbReference type="Pfam" id="PF13191">
    <property type="entry name" value="AAA_16"/>
    <property type="match status" value="1"/>
</dbReference>
<feature type="binding site" evidence="10">
    <location>
        <position position="49"/>
    </location>
    <ligand>
        <name>ATP</name>
        <dbReference type="ChEBI" id="CHEBI:30616"/>
    </ligand>
</feature>
<keyword evidence="7 10" id="KW-0067">ATP-binding</keyword>
<dbReference type="InterPro" id="IPR053235">
    <property type="entry name" value="Ser_Thr_kinase"/>
</dbReference>
<dbReference type="InterPro" id="IPR029787">
    <property type="entry name" value="Nucleotide_cyclase"/>
</dbReference>
<evidence type="ECO:0000256" key="8">
    <source>
        <dbReference type="ARBA" id="ARBA00047899"/>
    </source>
</evidence>
<dbReference type="RefSeq" id="WP_372268296.1">
    <property type="nucleotide sequence ID" value="NZ_JBFRUW010000107.1"/>
</dbReference>
<evidence type="ECO:0000259" key="12">
    <source>
        <dbReference type="PROSITE" id="PS50125"/>
    </source>
</evidence>
<reference evidence="13 14" key="1">
    <citation type="journal article" date="2024" name="ISME J.">
        <title>Tailless and filamentous prophages are predominant in marine Vibrio.</title>
        <authorList>
            <person name="Steensen K."/>
            <person name="Seneca J."/>
            <person name="Bartlau N."/>
            <person name="Yu X.A."/>
            <person name="Hussain F.A."/>
            <person name="Polz M.F."/>
        </authorList>
    </citation>
    <scope>NUCLEOTIDE SEQUENCE [LARGE SCALE GENOMIC DNA]</scope>
    <source>
        <strain evidence="13 14">10N.222.51.A1</strain>
    </source>
</reference>
<dbReference type="Gene3D" id="3.30.70.1230">
    <property type="entry name" value="Nucleotide cyclase"/>
    <property type="match status" value="1"/>
</dbReference>
<keyword evidence="6 13" id="KW-0418">Kinase</keyword>
<dbReference type="InterPro" id="IPR008271">
    <property type="entry name" value="Ser/Thr_kinase_AS"/>
</dbReference>
<evidence type="ECO:0000256" key="4">
    <source>
        <dbReference type="ARBA" id="ARBA00022679"/>
    </source>
</evidence>
<dbReference type="EMBL" id="JBFRUW010000107">
    <property type="protein sequence ID" value="MFA0570664.1"/>
    <property type="molecule type" value="Genomic_DNA"/>
</dbReference>
<dbReference type="Gene3D" id="1.10.510.10">
    <property type="entry name" value="Transferase(Phosphotransferase) domain 1"/>
    <property type="match status" value="1"/>
</dbReference>
<dbReference type="SUPFAM" id="SSF52540">
    <property type="entry name" value="P-loop containing nucleoside triphosphate hydrolases"/>
    <property type="match status" value="1"/>
</dbReference>
<dbReference type="InterPro" id="IPR041664">
    <property type="entry name" value="AAA_16"/>
</dbReference>
<dbReference type="Pfam" id="PF00069">
    <property type="entry name" value="Pkinase"/>
    <property type="match status" value="1"/>
</dbReference>
<evidence type="ECO:0000256" key="1">
    <source>
        <dbReference type="ARBA" id="ARBA00004167"/>
    </source>
</evidence>
<evidence type="ECO:0000256" key="7">
    <source>
        <dbReference type="ARBA" id="ARBA00022840"/>
    </source>
</evidence>
<evidence type="ECO:0000256" key="2">
    <source>
        <dbReference type="ARBA" id="ARBA00012513"/>
    </source>
</evidence>
<dbReference type="InterPro" id="IPR001054">
    <property type="entry name" value="A/G_cyclase"/>
</dbReference>
<dbReference type="SMART" id="SM00220">
    <property type="entry name" value="S_TKc"/>
    <property type="match status" value="1"/>
</dbReference>
<sequence length="1358" mass="153918">MIQKEDTTDTIEARFHSQHYTLLEQIGEGGFGKVYKALQLSTKKVVAIKFLTLTGTECPQKRQKKIARFKRECDLVRRLNHPNIVSLLDKGQQGECLLYAVYEFVDGTTLKEYIDSQGQIAPAEAAEIMACVLDALAHAHELGIIHRDIKPANIMLFNVGAKQHVKILDFGISTLKNDGKHSDFQTLTLNDETLGTPQYSAPEQLRGEPSLPQTDVYAWGLVFLECLTGTPTIKGNSAASIFYHQLSAANIPLGTLAGHHSAQFFRRVLHKKALERPGNTIDLYREFRRFNFSDLVPTASRAPSTQALSLQQESITQTGFLSSTRSQFTERKEITALCIILSEDRTNSNESAHDKQDIAEMLLSDHHHQCVDIALRYGATQVGTVGDTTLFYFGYPVVSDNDSRLSARAALDIWNNLHSKQTSLSELHDIKFELRIGLSKGMMRSIDGAIPEGRISTEAMALARNAQPEEIACSPLFKDMLSHQLLFEPIRNDSTPAAPYGYRLKGERLSEAFSFLRKSQSNNAIFGRQEVLEKLLLLNRPYGQYQLFHIYGEAGIGKSRLLLELKECLSHTNVFPLQCLPEFQTNALYPLLNFFSVHFDLNGEHAEYNYKHAIDSLSLSPLEKERGSAILWAWLQPYSKLSRHSEKEFQQSISNLSLSQQKSYLFLTLSHLLQLACSEGQEANGKGSCLFVCEDLHWSDATTLEFIRYLVESSNYMSQPFRWLSTSRTQRSDEFKQAKILEIELSSISPIECHHLIEHLFDNMPISDRVKQLLTTRSDGNPLFLEELVLYAQKNGLVKKVNGHIDFVVSEPESHVPENLRSSLQQKLNDLTFAKDTAQLAAAIGRTFSNKLIQQASDKNTGQIQADLDELQRTNIIFIQRSVEGSQYQFKHALIRDAIYESSTTQHKSHQQLANAMEANIAETAYPSALIGDHWAKTLSPSRATPYYLKAGEQAAQASMVDDAIQYFEKSLKISLRENEEGRLNSDKLSALVGLGDNLIRLAKHDEARAYYLDALQENKLGDALVSASLHVKYGKSLETHHLHAQALKSYEQAETLLNTNTVKNTRWYNNWLTIQLCQLYIYYWRNKLPEMQNVLHVIEAHLEHFNDPLSQAQFYDAKLQFELRNNRYDLRQEQIDLAQQAYDASLKTDDHPLQTHCLFSLGFTCLFSQQYSTAKQHLLAALEHANEKADTTLKTRCLAYLVVLFRLQGDIDNTRIYLKQALFYARESGMDDYVAIASANEAWLTYKQDDFSGSQTFIEESNQIWKALSNEFPFPLQWLALLIELELLAHAQPDKKRDSPQERIIAVVTTLLDSSQHALPHSVVNPLKEIINDRSNHEYHQQLVENALTNAKALGYL</sequence>
<name>A0ABV4NI45_9VIBR</name>
<dbReference type="SUPFAM" id="SSF56112">
    <property type="entry name" value="Protein kinase-like (PK-like)"/>
    <property type="match status" value="1"/>
</dbReference>
<dbReference type="SUPFAM" id="SSF55073">
    <property type="entry name" value="Nucleotide cyclase"/>
    <property type="match status" value="1"/>
</dbReference>
<dbReference type="InterPro" id="IPR027417">
    <property type="entry name" value="P-loop_NTPase"/>
</dbReference>
<dbReference type="PROSITE" id="PS50011">
    <property type="entry name" value="PROTEIN_KINASE_DOM"/>
    <property type="match status" value="1"/>
</dbReference>
<evidence type="ECO:0000259" key="11">
    <source>
        <dbReference type="PROSITE" id="PS50011"/>
    </source>
</evidence>
<comment type="catalytic activity">
    <reaction evidence="8">
        <text>L-threonyl-[protein] + ATP = O-phospho-L-threonyl-[protein] + ADP + H(+)</text>
        <dbReference type="Rhea" id="RHEA:46608"/>
        <dbReference type="Rhea" id="RHEA-COMP:11060"/>
        <dbReference type="Rhea" id="RHEA-COMP:11605"/>
        <dbReference type="ChEBI" id="CHEBI:15378"/>
        <dbReference type="ChEBI" id="CHEBI:30013"/>
        <dbReference type="ChEBI" id="CHEBI:30616"/>
        <dbReference type="ChEBI" id="CHEBI:61977"/>
        <dbReference type="ChEBI" id="CHEBI:456216"/>
        <dbReference type="EC" id="2.7.11.1"/>
    </reaction>
</comment>
<dbReference type="SUPFAM" id="SSF48452">
    <property type="entry name" value="TPR-like"/>
    <property type="match status" value="2"/>
</dbReference>
<dbReference type="InterPro" id="IPR017441">
    <property type="entry name" value="Protein_kinase_ATP_BS"/>
</dbReference>
<feature type="domain" description="Protein kinase" evidence="11">
    <location>
        <begin position="20"/>
        <end position="288"/>
    </location>
</feature>
<dbReference type="GO" id="GO:0016301">
    <property type="term" value="F:kinase activity"/>
    <property type="evidence" value="ECO:0007669"/>
    <property type="project" value="UniProtKB-KW"/>
</dbReference>
<dbReference type="PROSITE" id="PS50125">
    <property type="entry name" value="GUANYLATE_CYCLASE_2"/>
    <property type="match status" value="1"/>
</dbReference>
<dbReference type="PROSITE" id="PS00107">
    <property type="entry name" value="PROTEIN_KINASE_ATP"/>
    <property type="match status" value="1"/>
</dbReference>
<dbReference type="InterPro" id="IPR000719">
    <property type="entry name" value="Prot_kinase_dom"/>
</dbReference>
<comment type="catalytic activity">
    <reaction evidence="9">
        <text>L-seryl-[protein] + ATP = O-phospho-L-seryl-[protein] + ADP + H(+)</text>
        <dbReference type="Rhea" id="RHEA:17989"/>
        <dbReference type="Rhea" id="RHEA-COMP:9863"/>
        <dbReference type="Rhea" id="RHEA-COMP:11604"/>
        <dbReference type="ChEBI" id="CHEBI:15378"/>
        <dbReference type="ChEBI" id="CHEBI:29999"/>
        <dbReference type="ChEBI" id="CHEBI:30616"/>
        <dbReference type="ChEBI" id="CHEBI:83421"/>
        <dbReference type="ChEBI" id="CHEBI:456216"/>
        <dbReference type="EC" id="2.7.11.1"/>
    </reaction>
</comment>
<accession>A0ABV4NI45</accession>
<keyword evidence="4" id="KW-0808">Transferase</keyword>
<dbReference type="InterPro" id="IPR011990">
    <property type="entry name" value="TPR-like_helical_dom_sf"/>
</dbReference>
<dbReference type="Proteomes" id="UP001570417">
    <property type="component" value="Unassembled WGS sequence"/>
</dbReference>
<dbReference type="InterPro" id="IPR011009">
    <property type="entry name" value="Kinase-like_dom_sf"/>
</dbReference>
<dbReference type="EC" id="2.7.11.1" evidence="2"/>
<dbReference type="PANTHER" id="PTHR24361:SF433">
    <property type="entry name" value="PROTEIN KINASE DOMAIN-CONTAINING PROTEIN"/>
    <property type="match status" value="1"/>
</dbReference>
<dbReference type="CDD" id="cd14014">
    <property type="entry name" value="STKc_PknB_like"/>
    <property type="match status" value="1"/>
</dbReference>
<organism evidence="13 14">
    <name type="scientific">Vibrio gallaecicus</name>
    <dbReference type="NCBI Taxonomy" id="552386"/>
    <lineage>
        <taxon>Bacteria</taxon>
        <taxon>Pseudomonadati</taxon>
        <taxon>Pseudomonadota</taxon>
        <taxon>Gammaproteobacteria</taxon>
        <taxon>Vibrionales</taxon>
        <taxon>Vibrionaceae</taxon>
        <taxon>Vibrio</taxon>
    </lineage>
</organism>
<comment type="subcellular location">
    <subcellularLocation>
        <location evidence="1">Membrane</location>
        <topology evidence="1">Single-pass membrane protein</topology>
    </subcellularLocation>
</comment>
<evidence type="ECO:0000256" key="3">
    <source>
        <dbReference type="ARBA" id="ARBA00022527"/>
    </source>
</evidence>
<keyword evidence="14" id="KW-1185">Reference proteome</keyword>
<dbReference type="PANTHER" id="PTHR24361">
    <property type="entry name" value="MITOGEN-ACTIVATED KINASE KINASE KINASE"/>
    <property type="match status" value="1"/>
</dbReference>
<evidence type="ECO:0000256" key="6">
    <source>
        <dbReference type="ARBA" id="ARBA00022777"/>
    </source>
</evidence>
<evidence type="ECO:0000313" key="14">
    <source>
        <dbReference type="Proteomes" id="UP001570417"/>
    </source>
</evidence>
<protein>
    <recommendedName>
        <fullName evidence="2">non-specific serine/threonine protein kinase</fullName>
        <ecNumber evidence="2">2.7.11.1</ecNumber>
    </recommendedName>
</protein>
<gene>
    <name evidence="13" type="ORF">AB4566_20615</name>
</gene>
<evidence type="ECO:0000256" key="10">
    <source>
        <dbReference type="PROSITE-ProRule" id="PRU10141"/>
    </source>
</evidence>
<proteinExistence type="predicted"/>
<evidence type="ECO:0000256" key="9">
    <source>
        <dbReference type="ARBA" id="ARBA00048679"/>
    </source>
</evidence>
<feature type="domain" description="Guanylate cyclase" evidence="12">
    <location>
        <begin position="325"/>
        <end position="441"/>
    </location>
</feature>
<dbReference type="Gene3D" id="1.25.40.10">
    <property type="entry name" value="Tetratricopeptide repeat domain"/>
    <property type="match status" value="2"/>
</dbReference>
<evidence type="ECO:0000256" key="5">
    <source>
        <dbReference type="ARBA" id="ARBA00022741"/>
    </source>
</evidence>
<comment type="caution">
    <text evidence="13">The sequence shown here is derived from an EMBL/GenBank/DDBJ whole genome shotgun (WGS) entry which is preliminary data.</text>
</comment>
<dbReference type="InterPro" id="IPR019734">
    <property type="entry name" value="TPR_rpt"/>
</dbReference>
<keyword evidence="3" id="KW-0723">Serine/threonine-protein kinase</keyword>
<keyword evidence="5 10" id="KW-0547">Nucleotide-binding</keyword>
<evidence type="ECO:0000313" key="13">
    <source>
        <dbReference type="EMBL" id="MFA0570664.1"/>
    </source>
</evidence>
<dbReference type="PROSITE" id="PS00108">
    <property type="entry name" value="PROTEIN_KINASE_ST"/>
    <property type="match status" value="1"/>
</dbReference>
<dbReference type="SMART" id="SM00028">
    <property type="entry name" value="TPR"/>
    <property type="match status" value="5"/>
</dbReference>